<sequence length="341" mass="35303">MGPGGRDAAAVRGATAAGRLTVRALLAGLAALLVVAGCSGGGEQGGGSGGETRTVQSERGPVQVPAAPQRIAVLSGSLAGDLFTLEAPVVAADPRVLGVQADASGFPPSWSAQAQQQGTQRLASEGAGLSIEQVAAARPDLIIGGGQGFTAAQAANAYPQLQEIAPTVLLPAFTQWQDQLTRIAEVVGRSDRVPGLLQAYQDRAAQVRGALRLPPQPTVFLYQARDGKSYVVTPTAALPRIATDLGFTPDDVIRKANNPPLFGTGDSFEVSQELLPQVADAPTAIVLPIGQIPLDQLRTNPVYARLPAFASGNAYEVPSTSFRPDYQGAMSTLDTFATLFR</sequence>
<comment type="caution">
    <text evidence="7">The sequence shown here is derived from an EMBL/GenBank/DDBJ whole genome shotgun (WGS) entry which is preliminary data.</text>
</comment>
<evidence type="ECO:0000256" key="1">
    <source>
        <dbReference type="ARBA" id="ARBA00004196"/>
    </source>
</evidence>
<evidence type="ECO:0000256" key="4">
    <source>
        <dbReference type="ARBA" id="ARBA00022729"/>
    </source>
</evidence>
<comment type="similarity">
    <text evidence="2">Belongs to the bacterial solute-binding protein 8 family.</text>
</comment>
<protein>
    <submittedName>
        <fullName evidence="7">ABC transporter substrate-binding protein</fullName>
    </submittedName>
</protein>
<organism evidence="7 8">
    <name type="scientific">Actinomycetospora flava</name>
    <dbReference type="NCBI Taxonomy" id="3129232"/>
    <lineage>
        <taxon>Bacteria</taxon>
        <taxon>Bacillati</taxon>
        <taxon>Actinomycetota</taxon>
        <taxon>Actinomycetes</taxon>
        <taxon>Pseudonocardiales</taxon>
        <taxon>Pseudonocardiaceae</taxon>
        <taxon>Actinomycetospora</taxon>
    </lineage>
</organism>
<comment type="subcellular location">
    <subcellularLocation>
        <location evidence="1">Cell envelope</location>
    </subcellularLocation>
</comment>
<dbReference type="PROSITE" id="PS50983">
    <property type="entry name" value="FE_B12_PBP"/>
    <property type="match status" value="1"/>
</dbReference>
<evidence type="ECO:0000256" key="2">
    <source>
        <dbReference type="ARBA" id="ARBA00008814"/>
    </source>
</evidence>
<accession>A0ABU8M094</accession>
<dbReference type="InterPro" id="IPR051313">
    <property type="entry name" value="Bact_iron-sidero_bind"/>
</dbReference>
<keyword evidence="8" id="KW-1185">Reference proteome</keyword>
<dbReference type="PANTHER" id="PTHR30532">
    <property type="entry name" value="IRON III DICITRATE-BINDING PERIPLASMIC PROTEIN"/>
    <property type="match status" value="1"/>
</dbReference>
<dbReference type="Pfam" id="PF01497">
    <property type="entry name" value="Peripla_BP_2"/>
    <property type="match status" value="1"/>
</dbReference>
<dbReference type="InterPro" id="IPR002491">
    <property type="entry name" value="ABC_transptr_periplasmic_BD"/>
</dbReference>
<evidence type="ECO:0000313" key="7">
    <source>
        <dbReference type="EMBL" id="MEJ2860808.1"/>
    </source>
</evidence>
<feature type="domain" description="Fe/B12 periplasmic-binding" evidence="6">
    <location>
        <begin position="70"/>
        <end position="341"/>
    </location>
</feature>
<evidence type="ECO:0000259" key="6">
    <source>
        <dbReference type="PROSITE" id="PS50983"/>
    </source>
</evidence>
<feature type="region of interest" description="Disordered" evidence="5">
    <location>
        <begin position="42"/>
        <end position="62"/>
    </location>
</feature>
<keyword evidence="4" id="KW-0732">Signal</keyword>
<gene>
    <name evidence="7" type="ORF">WCD58_06565</name>
</gene>
<dbReference type="PANTHER" id="PTHR30532:SF24">
    <property type="entry name" value="FERRIC ENTEROBACTIN-BINDING PERIPLASMIC PROTEIN FEPB"/>
    <property type="match status" value="1"/>
</dbReference>
<dbReference type="Gene3D" id="3.40.50.1980">
    <property type="entry name" value="Nitrogenase molybdenum iron protein domain"/>
    <property type="match status" value="2"/>
</dbReference>
<dbReference type="SUPFAM" id="SSF53807">
    <property type="entry name" value="Helical backbone' metal receptor"/>
    <property type="match status" value="1"/>
</dbReference>
<reference evidence="7 8" key="1">
    <citation type="submission" date="2024-03" db="EMBL/GenBank/DDBJ databases">
        <title>Actinomycetospora sp. OC33-EN07, a novel actinomycete isolated from wild orchid (Aerides multiflora).</title>
        <authorList>
            <person name="Suriyachadkun C."/>
        </authorList>
    </citation>
    <scope>NUCLEOTIDE SEQUENCE [LARGE SCALE GENOMIC DNA]</scope>
    <source>
        <strain evidence="7 8">OC33-EN07</strain>
    </source>
</reference>
<dbReference type="EMBL" id="JBBEGM010000001">
    <property type="protein sequence ID" value="MEJ2860808.1"/>
    <property type="molecule type" value="Genomic_DNA"/>
</dbReference>
<proteinExistence type="inferred from homology"/>
<keyword evidence="3" id="KW-0813">Transport</keyword>
<evidence type="ECO:0000256" key="3">
    <source>
        <dbReference type="ARBA" id="ARBA00022448"/>
    </source>
</evidence>
<dbReference type="RefSeq" id="WP_337700710.1">
    <property type="nucleotide sequence ID" value="NZ_JBBEGM010000001.1"/>
</dbReference>
<evidence type="ECO:0000313" key="8">
    <source>
        <dbReference type="Proteomes" id="UP001369736"/>
    </source>
</evidence>
<dbReference type="Proteomes" id="UP001369736">
    <property type="component" value="Unassembled WGS sequence"/>
</dbReference>
<name>A0ABU8M094_9PSEU</name>
<evidence type="ECO:0000256" key="5">
    <source>
        <dbReference type="SAM" id="MobiDB-lite"/>
    </source>
</evidence>